<dbReference type="EMBL" id="VFQE01000001">
    <property type="protein sequence ID" value="TQN42482.1"/>
    <property type="molecule type" value="Genomic_DNA"/>
</dbReference>
<sequence>MPDVEYLKMIQGVVGRLASNSFLIKGWSVTIAAGLSAFARTETDRSLAWIAVGVVAVFMALDAYFLAVERAYRELYDTALGASADCYVMTAERVGPRQIVGALVSISVLPLHAAVMAGATVVALST</sequence>
<protein>
    <submittedName>
        <fullName evidence="2">Uncharacterized protein</fullName>
    </submittedName>
</protein>
<proteinExistence type="predicted"/>
<keyword evidence="1" id="KW-0472">Membrane</keyword>
<keyword evidence="1" id="KW-0812">Transmembrane</keyword>
<feature type="transmembrane region" description="Helical" evidence="1">
    <location>
        <begin position="20"/>
        <end position="39"/>
    </location>
</feature>
<dbReference type="Proteomes" id="UP000319865">
    <property type="component" value="Unassembled WGS sequence"/>
</dbReference>
<evidence type="ECO:0000313" key="3">
    <source>
        <dbReference type="Proteomes" id="UP000319865"/>
    </source>
</evidence>
<gene>
    <name evidence="2" type="ORF">FHU33_1884</name>
</gene>
<evidence type="ECO:0000313" key="2">
    <source>
        <dbReference type="EMBL" id="TQN42482.1"/>
    </source>
</evidence>
<dbReference type="OrthoDB" id="573709at2"/>
<keyword evidence="1" id="KW-1133">Transmembrane helix</keyword>
<comment type="caution">
    <text evidence="2">The sequence shown here is derived from an EMBL/GenBank/DDBJ whole genome shotgun (WGS) entry which is preliminary data.</text>
</comment>
<evidence type="ECO:0000256" key="1">
    <source>
        <dbReference type="SAM" id="Phobius"/>
    </source>
</evidence>
<feature type="transmembrane region" description="Helical" evidence="1">
    <location>
        <begin position="99"/>
        <end position="124"/>
    </location>
</feature>
<feature type="transmembrane region" description="Helical" evidence="1">
    <location>
        <begin position="46"/>
        <end position="67"/>
    </location>
</feature>
<dbReference type="RefSeq" id="WP_142025112.1">
    <property type="nucleotide sequence ID" value="NZ_VFQE01000001.1"/>
</dbReference>
<reference evidence="2 3" key="1">
    <citation type="submission" date="2019-06" db="EMBL/GenBank/DDBJ databases">
        <title>Sequencing the genomes of 1000 actinobacteria strains.</title>
        <authorList>
            <person name="Klenk H.-P."/>
        </authorList>
    </citation>
    <scope>NUCLEOTIDE SEQUENCE [LARGE SCALE GENOMIC DNA]</scope>
    <source>
        <strain evidence="2 3">DSM 46837</strain>
    </source>
</reference>
<organism evidence="2 3">
    <name type="scientific">Blastococcus colisei</name>
    <dbReference type="NCBI Taxonomy" id="1564162"/>
    <lineage>
        <taxon>Bacteria</taxon>
        <taxon>Bacillati</taxon>
        <taxon>Actinomycetota</taxon>
        <taxon>Actinomycetes</taxon>
        <taxon>Geodermatophilales</taxon>
        <taxon>Geodermatophilaceae</taxon>
        <taxon>Blastococcus</taxon>
    </lineage>
</organism>
<keyword evidence="3" id="KW-1185">Reference proteome</keyword>
<accession>A0A543PEG8</accession>
<name>A0A543PEG8_9ACTN</name>
<dbReference type="AlphaFoldDB" id="A0A543PEG8"/>